<name>A0A6N3JV58_9ACTN</name>
<evidence type="ECO:0008006" key="3">
    <source>
        <dbReference type="Google" id="ProtNLM"/>
    </source>
</evidence>
<dbReference type="Gene3D" id="2.60.120.260">
    <property type="entry name" value="Galactose-binding domain-like"/>
    <property type="match status" value="1"/>
</dbReference>
<proteinExistence type="predicted"/>
<accession>A0A6N3JV58</accession>
<dbReference type="InterPro" id="IPR008979">
    <property type="entry name" value="Galactose-bd-like_sf"/>
</dbReference>
<dbReference type="AlphaFoldDB" id="A0A6N3JV58"/>
<dbReference type="SUPFAM" id="SSF49785">
    <property type="entry name" value="Galactose-binding domain-like"/>
    <property type="match status" value="1"/>
</dbReference>
<reference evidence="1 2" key="1">
    <citation type="submission" date="2018-07" db="EMBL/GenBank/DDBJ databases">
        <authorList>
            <person name="Ye Y."/>
        </authorList>
    </citation>
    <scope>NUCLEOTIDE SEQUENCE [LARGE SCALE GENOMIC DNA]</scope>
    <source>
        <strain evidence="2">H14(2018)</strain>
    </source>
</reference>
<reference evidence="1 2" key="2">
    <citation type="submission" date="2018-08" db="EMBL/GenBank/DDBJ databases">
        <title>Streptomyces kandeliansis sp. nov., an endophytic bacterium isolated from mangrove plant.</title>
        <authorList>
            <person name="Wang R."/>
        </authorList>
    </citation>
    <scope>NUCLEOTIDE SEQUENCE [LARGE SCALE GENOMIC DNA]</scope>
    <source>
        <strain evidence="2">H14(2018)</strain>
    </source>
</reference>
<organism evidence="1 2">
    <name type="scientific">Micromonospora aurantiaca</name>
    <name type="common">nom. illeg.</name>
    <dbReference type="NCBI Taxonomy" id="47850"/>
    <lineage>
        <taxon>Bacteria</taxon>
        <taxon>Bacillati</taxon>
        <taxon>Actinomycetota</taxon>
        <taxon>Actinomycetes</taxon>
        <taxon>Micromonosporales</taxon>
        <taxon>Micromonosporaceae</taxon>
        <taxon>Micromonospora</taxon>
    </lineage>
</organism>
<dbReference type="RefSeq" id="WP_114918951.1">
    <property type="nucleotide sequence ID" value="NZ_CP031263.1"/>
</dbReference>
<dbReference type="EMBL" id="CP031263">
    <property type="protein sequence ID" value="AXH89397.1"/>
    <property type="molecule type" value="Genomic_DNA"/>
</dbReference>
<gene>
    <name evidence="1" type="ORF">DVH21_05295</name>
</gene>
<dbReference type="InterPro" id="IPR017853">
    <property type="entry name" value="GH"/>
</dbReference>
<dbReference type="Proteomes" id="UP000253958">
    <property type="component" value="Chromosome"/>
</dbReference>
<dbReference type="SUPFAM" id="SSF51445">
    <property type="entry name" value="(Trans)glycosidases"/>
    <property type="match status" value="1"/>
</dbReference>
<sequence>MTQLSADMPQLIVEIGFTAPLTGAVLHLDDPVRGKLDTAVLAQDDLFTDVTQWVVSADTRRGATRSDGPTLRYEPGTCTLELRNDDRRFDPTNLDGPYVAGGVTQVEPMRAVRIRASYGGHTWPLWRGFTDEWTVAYDGPDSSYATVTCFDAFGIFAAHDRNAIAPAGAGELTGARISRILNSIGWPAEDRMIDAGEETVQATTLADNVLSELLLTADTELGEFWVDAQGRVVFRSRSAPYTEARSTGVQAVFGDEVTNGVSTTVNLATNPSLEVDTSGGWAAIGGTPPTLSRSSTRARFGSWSLLATWGTGGFLPGVVYDITGLTAGRTYTISVYVWVPAGSPQIDTVVAGSSQFGSSSTTNDQWERLVWTGTVSATTLGFGLWPSGSPTAGQQAWIDGLQVEEGDTATPYVDGSQVGADWDGVPHASTSRRLPELDYADLTLSYDALSITNQVSAARVGGTEQTAIDAGSVSAYLTRSHKRTDLLMQTDPEALMWAEQVLERRSMPQLRVSALVLKPRKDPDRLWPQAFGREIGDRVRVVRRPPGGGDPLVRDAWVRGISHSLSADLAWRTTLVLEQAADDTDVVDTFSRSVTDGWGTANSGQVWTVDTTAGGGSSSSGMLIGLNAAVGASWAAAVADYPGIRYTRDFGKDNVWAPPDADTLTEPTKYGTGKFVQLPAGATMHLSWKDDPNLLTNWLNDLPALPDNHPGFYISPWHEPRDEVDAGDFTTAQFRAWGQTLSNIKATHPRGNVIKGVGPILTRFDIDNAGADPAAYGWAGMDFFGVDCYWSTTTGGYPTTTQMFANCFAAIHADWPGIPLLVPEYGLYRQTSDTTGSGRASAITTHINYLRSRGDVLAVAYFNEPGSLPGAVFADDSPEADAWRALLASQGTSGGTAGAGDYSTTGTKGRLSLSTTTTYRRAWIPVGEAHVQVHARGLTTSAAPTGAHSDTQVAARFVGASFVDARIIRLTGGGCQLAVRQVIGGSESAVTVATVPSVANTATLDVRLQAVGSTVRARAWTSGTTEPSTWLVSTTVTHRAAGDVAVGAVLRAGNTNTRPVAVDVDSVTVTTMHAWA</sequence>
<evidence type="ECO:0000313" key="2">
    <source>
        <dbReference type="Proteomes" id="UP000253958"/>
    </source>
</evidence>
<evidence type="ECO:0000313" key="1">
    <source>
        <dbReference type="EMBL" id="AXH89397.1"/>
    </source>
</evidence>
<protein>
    <recommendedName>
        <fullName evidence="3">CBM-cenC domain-containing protein</fullName>
    </recommendedName>
</protein>